<feature type="signal peptide" evidence="2">
    <location>
        <begin position="1"/>
        <end position="18"/>
    </location>
</feature>
<dbReference type="InterPro" id="IPR001343">
    <property type="entry name" value="Hemolysn_Ca-bd"/>
</dbReference>
<feature type="chain" id="PRO_5032889100" description="Calcium-binding protein" evidence="2">
    <location>
        <begin position="19"/>
        <end position="475"/>
    </location>
</feature>
<dbReference type="EMBL" id="WMIF01000002">
    <property type="protein sequence ID" value="MTH33461.1"/>
    <property type="molecule type" value="Genomic_DNA"/>
</dbReference>
<protein>
    <recommendedName>
        <fullName evidence="5">Calcium-binding protein</fullName>
    </recommendedName>
</protein>
<dbReference type="OrthoDB" id="7773951at2"/>
<proteinExistence type="predicted"/>
<sequence>MSEWLLLFLLPLGAAAFADLFQHEDEETDNSAPRPEPEPQTDGTAGDDTLSAPDGYHGRVMGRDGDDLITVGSPENASHYHDGTNLTPDDGQWNGWPDWDPYSPGAVPPGVVLARGGEGADTIIGSGRGIHAQGDAGDDRIELHSQPGDLGEGRGDFAVVGRGGDGDDEMIVSGSGALVLGDAGNDSIRASGDNMVINGGDGADHIDVAGLRNSEIVLGRGDVVTGRSETADGLRFRLHDGADFTGNNSDESFVAREGSRVDGGGGNDLLTNSYLDRSSVTLIGGAGDDSLVGNDAVGAHASTAQDGYRWRVGASSDSLDGGDGNDLIGYDTDDTITGGSGADRMDGFVDSREHATVTDFNPAEDWLRINSPPAEAGDDSDRFGNVSVAEEDGDTIIRLGTDEVMRIENATGLNIGFQTDRYREEWSDGSIHEGEFSEGDGEVLNDHTIFTDLDGNKVDRGSLDVVINSYLTLYT</sequence>
<dbReference type="SUPFAM" id="SSF51120">
    <property type="entry name" value="beta-Roll"/>
    <property type="match status" value="2"/>
</dbReference>
<comment type="caution">
    <text evidence="3">The sequence shown here is derived from an EMBL/GenBank/DDBJ whole genome shotgun (WGS) entry which is preliminary data.</text>
</comment>
<dbReference type="Gene3D" id="2.150.10.10">
    <property type="entry name" value="Serralysin-like metalloprotease, C-terminal"/>
    <property type="match status" value="1"/>
</dbReference>
<accession>A0A844H2J8</accession>
<evidence type="ECO:0000313" key="4">
    <source>
        <dbReference type="Proteomes" id="UP000442533"/>
    </source>
</evidence>
<keyword evidence="2" id="KW-0732">Signal</keyword>
<evidence type="ECO:0000313" key="3">
    <source>
        <dbReference type="EMBL" id="MTH33461.1"/>
    </source>
</evidence>
<reference evidence="3 4" key="1">
    <citation type="submission" date="2019-11" db="EMBL/GenBank/DDBJ databases">
        <authorList>
            <person name="Dong K."/>
        </authorList>
    </citation>
    <scope>NUCLEOTIDE SEQUENCE [LARGE SCALE GENOMIC DNA]</scope>
    <source>
        <strain evidence="3 4">JCM 17370</strain>
    </source>
</reference>
<dbReference type="GO" id="GO:0005509">
    <property type="term" value="F:calcium ion binding"/>
    <property type="evidence" value="ECO:0007669"/>
    <property type="project" value="InterPro"/>
</dbReference>
<dbReference type="PRINTS" id="PR00313">
    <property type="entry name" value="CABNDNGRPT"/>
</dbReference>
<feature type="region of interest" description="Disordered" evidence="1">
    <location>
        <begin position="25"/>
        <end position="86"/>
    </location>
</feature>
<dbReference type="AlphaFoldDB" id="A0A844H2J8"/>
<organism evidence="3 4">
    <name type="scientific">Paracoccus limosus</name>
    <dbReference type="NCBI Taxonomy" id="913252"/>
    <lineage>
        <taxon>Bacteria</taxon>
        <taxon>Pseudomonadati</taxon>
        <taxon>Pseudomonadota</taxon>
        <taxon>Alphaproteobacteria</taxon>
        <taxon>Rhodobacterales</taxon>
        <taxon>Paracoccaceae</taxon>
        <taxon>Paracoccus</taxon>
    </lineage>
</organism>
<keyword evidence="4" id="KW-1185">Reference proteome</keyword>
<evidence type="ECO:0008006" key="5">
    <source>
        <dbReference type="Google" id="ProtNLM"/>
    </source>
</evidence>
<dbReference type="RefSeq" id="WP_155063035.1">
    <property type="nucleotide sequence ID" value="NZ_WMIF01000002.1"/>
</dbReference>
<dbReference type="Pfam" id="PF00353">
    <property type="entry name" value="HemolysinCabind"/>
    <property type="match status" value="4"/>
</dbReference>
<name>A0A844H2J8_9RHOB</name>
<gene>
    <name evidence="3" type="ORF">GL279_02475</name>
</gene>
<evidence type="ECO:0000256" key="1">
    <source>
        <dbReference type="SAM" id="MobiDB-lite"/>
    </source>
</evidence>
<evidence type="ECO:0000256" key="2">
    <source>
        <dbReference type="SAM" id="SignalP"/>
    </source>
</evidence>
<dbReference type="Proteomes" id="UP000442533">
    <property type="component" value="Unassembled WGS sequence"/>
</dbReference>
<dbReference type="InterPro" id="IPR011049">
    <property type="entry name" value="Serralysin-like_metalloprot_C"/>
</dbReference>